<sequence length="96" mass="10617">GFGSQSYMYKINGTANINAIRAASEKGILVHVKLLQPIVRIFSENGSFYDESSHIFGVTNKLGILMVVDVMVLKILFYISSGLWPITCCKDIAFRG</sequence>
<dbReference type="EMBL" id="JACEGQ020000242">
    <property type="protein sequence ID" value="KAH8479301.1"/>
    <property type="molecule type" value="Genomic_DNA"/>
</dbReference>
<feature type="non-terminal residue" evidence="2">
    <location>
        <position position="1"/>
    </location>
</feature>
<gene>
    <name evidence="2" type="ORF">H0E87_031681</name>
</gene>
<accession>A0A8T2WH36</accession>
<keyword evidence="3" id="KW-1185">Reference proteome</keyword>
<evidence type="ECO:0000313" key="3">
    <source>
        <dbReference type="Proteomes" id="UP000807159"/>
    </source>
</evidence>
<feature type="transmembrane region" description="Helical" evidence="1">
    <location>
        <begin position="62"/>
        <end position="84"/>
    </location>
</feature>
<dbReference type="Proteomes" id="UP000807159">
    <property type="component" value="Unassembled WGS sequence"/>
</dbReference>
<proteinExistence type="predicted"/>
<keyword evidence="1" id="KW-0812">Transmembrane</keyword>
<keyword evidence="1" id="KW-1133">Transmembrane helix</keyword>
<comment type="caution">
    <text evidence="2">The sequence shown here is derived from an EMBL/GenBank/DDBJ whole genome shotgun (WGS) entry which is preliminary data.</text>
</comment>
<evidence type="ECO:0000256" key="1">
    <source>
        <dbReference type="SAM" id="Phobius"/>
    </source>
</evidence>
<reference evidence="2" key="1">
    <citation type="journal article" date="2021" name="J. Hered.">
        <title>Genome Assembly of Salicaceae Populus deltoides (Eastern Cottonwood) I-69 Based on Nanopore Sequencing and Hi-C Technologies.</title>
        <authorList>
            <person name="Bai S."/>
            <person name="Wu H."/>
            <person name="Zhang J."/>
            <person name="Pan Z."/>
            <person name="Zhao W."/>
            <person name="Li Z."/>
            <person name="Tong C."/>
        </authorList>
    </citation>
    <scope>NUCLEOTIDE SEQUENCE</scope>
    <source>
        <tissue evidence="2">Leaf</tissue>
    </source>
</reference>
<feature type="non-terminal residue" evidence="2">
    <location>
        <position position="96"/>
    </location>
</feature>
<name>A0A8T2WH36_POPDE</name>
<evidence type="ECO:0000313" key="2">
    <source>
        <dbReference type="EMBL" id="KAH8479301.1"/>
    </source>
</evidence>
<protein>
    <submittedName>
        <fullName evidence="2">Uncharacterized protein</fullName>
    </submittedName>
</protein>
<organism evidence="2 3">
    <name type="scientific">Populus deltoides</name>
    <name type="common">Eastern poplar</name>
    <name type="synonym">Eastern cottonwood</name>
    <dbReference type="NCBI Taxonomy" id="3696"/>
    <lineage>
        <taxon>Eukaryota</taxon>
        <taxon>Viridiplantae</taxon>
        <taxon>Streptophyta</taxon>
        <taxon>Embryophyta</taxon>
        <taxon>Tracheophyta</taxon>
        <taxon>Spermatophyta</taxon>
        <taxon>Magnoliopsida</taxon>
        <taxon>eudicotyledons</taxon>
        <taxon>Gunneridae</taxon>
        <taxon>Pentapetalae</taxon>
        <taxon>rosids</taxon>
        <taxon>fabids</taxon>
        <taxon>Malpighiales</taxon>
        <taxon>Salicaceae</taxon>
        <taxon>Saliceae</taxon>
        <taxon>Populus</taxon>
    </lineage>
</organism>
<dbReference type="AlphaFoldDB" id="A0A8T2WH36"/>
<keyword evidence="1" id="KW-0472">Membrane</keyword>